<dbReference type="InterPro" id="IPR007145">
    <property type="entry name" value="MAP65_Ase1_PRC1"/>
</dbReference>
<dbReference type="EMBL" id="SUNJ01015240">
    <property type="protein sequence ID" value="TPP55900.1"/>
    <property type="molecule type" value="Genomic_DNA"/>
</dbReference>
<accession>A0A504YCV0</accession>
<dbReference type="GO" id="GO:0051256">
    <property type="term" value="P:mitotic spindle midzone assembly"/>
    <property type="evidence" value="ECO:0007669"/>
    <property type="project" value="TreeGrafter"/>
</dbReference>
<sequence length="553" mass="63152">MVNTESIESELIASIRPTLCELVSIWDYVGYSSEERTERLHLSIQYIQKTLEEVIAEENEIRMEMEQRIETKRREVADLCQQLRIPAYLPQRGLTSSELMKNLEQKSTELCGIKRDRCSQYVELRSRVLRLSELLSEPADKSLKRVANFPQLTPLSPTDASGDKSITRQLSQSPLGDPVSYDRIPEEREIKALADVRDELNALYLPLAEQHAALRKDIGRIAAEIEYEPQSDRERDVLQGIGLVELSSKVNPSATPGVVRKLTDTPDGHDADGSDKENASGVQDPYEPIVDEETLKWLTDWRLRLVKEKARLVGTCEELRAYLTTMWHRLDKPPGEQTEFLKMHGGFKPEDLEALQEEVDRCQQMKWEKLETYLNRLATEAMKLAKNCCVDDAIIQLPDDQDSGDPEVMANHLENVLEQLTQTYAQHRPIYDSIASYEELWQSLQEIEIRLKDPAIFSNRGGILLKTEKEKKRLVKEVQRAEQEVQSAIEQYEAKNNTTFSLSDGRTFKQYVTDRWSSGKTSRETSRPRRSVFGSPNTRTNSTAVSNPPGAPT</sequence>
<dbReference type="Proteomes" id="UP000316759">
    <property type="component" value="Unassembled WGS sequence"/>
</dbReference>
<feature type="region of interest" description="Disordered" evidence="2">
    <location>
        <begin position="516"/>
        <end position="553"/>
    </location>
</feature>
<feature type="region of interest" description="Disordered" evidence="2">
    <location>
        <begin position="153"/>
        <end position="181"/>
    </location>
</feature>
<keyword evidence="4" id="KW-1185">Reference proteome</keyword>
<name>A0A504YCV0_FASGI</name>
<feature type="compositionally biased region" description="Polar residues" evidence="2">
    <location>
        <begin position="534"/>
        <end position="546"/>
    </location>
</feature>
<dbReference type="AlphaFoldDB" id="A0A504YCV0"/>
<keyword evidence="1" id="KW-0175">Coiled coil</keyword>
<evidence type="ECO:0000256" key="2">
    <source>
        <dbReference type="SAM" id="MobiDB-lite"/>
    </source>
</evidence>
<dbReference type="PANTHER" id="PTHR19321:SF41">
    <property type="entry name" value="FASCETTO-RELATED"/>
    <property type="match status" value="1"/>
</dbReference>
<dbReference type="STRING" id="46835.A0A504YCV0"/>
<comment type="caution">
    <text evidence="3">The sequence shown here is derived from an EMBL/GenBank/DDBJ whole genome shotgun (WGS) entry which is preliminary data.</text>
</comment>
<feature type="compositionally biased region" description="Basic and acidic residues" evidence="2">
    <location>
        <begin position="261"/>
        <end position="278"/>
    </location>
</feature>
<dbReference type="GO" id="GO:1990023">
    <property type="term" value="C:mitotic spindle midzone"/>
    <property type="evidence" value="ECO:0007669"/>
    <property type="project" value="TreeGrafter"/>
</dbReference>
<evidence type="ECO:0000313" key="4">
    <source>
        <dbReference type="Proteomes" id="UP000316759"/>
    </source>
</evidence>
<proteinExistence type="predicted"/>
<feature type="coiled-coil region" evidence="1">
    <location>
        <begin position="47"/>
        <end position="82"/>
    </location>
</feature>
<dbReference type="GO" id="GO:0008017">
    <property type="term" value="F:microtubule binding"/>
    <property type="evidence" value="ECO:0007669"/>
    <property type="project" value="InterPro"/>
</dbReference>
<gene>
    <name evidence="3" type="ORF">FGIG_00670</name>
</gene>
<dbReference type="PANTHER" id="PTHR19321">
    <property type="entry name" value="PROTEIN REGULATOR OF CYTOKINESIS 1 PRC1-RELATED"/>
    <property type="match status" value="1"/>
</dbReference>
<dbReference type="OrthoDB" id="642895at2759"/>
<feature type="region of interest" description="Disordered" evidence="2">
    <location>
        <begin position="254"/>
        <end position="284"/>
    </location>
</feature>
<dbReference type="Pfam" id="PF03999">
    <property type="entry name" value="MAP65_ASE1"/>
    <property type="match status" value="1"/>
</dbReference>
<dbReference type="GO" id="GO:0005737">
    <property type="term" value="C:cytoplasm"/>
    <property type="evidence" value="ECO:0007669"/>
    <property type="project" value="TreeGrafter"/>
</dbReference>
<evidence type="ECO:0000256" key="1">
    <source>
        <dbReference type="SAM" id="Coils"/>
    </source>
</evidence>
<organism evidence="3 4">
    <name type="scientific">Fasciola gigantica</name>
    <name type="common">Giant liver fluke</name>
    <dbReference type="NCBI Taxonomy" id="46835"/>
    <lineage>
        <taxon>Eukaryota</taxon>
        <taxon>Metazoa</taxon>
        <taxon>Spiralia</taxon>
        <taxon>Lophotrochozoa</taxon>
        <taxon>Platyhelminthes</taxon>
        <taxon>Trematoda</taxon>
        <taxon>Digenea</taxon>
        <taxon>Plagiorchiida</taxon>
        <taxon>Echinostomata</taxon>
        <taxon>Echinostomatoidea</taxon>
        <taxon>Fasciolidae</taxon>
        <taxon>Fasciola</taxon>
    </lineage>
</organism>
<feature type="coiled-coil region" evidence="1">
    <location>
        <begin position="464"/>
        <end position="498"/>
    </location>
</feature>
<protein>
    <submittedName>
        <fullName evidence="3">Protein regulator of cytokinesis</fullName>
    </submittedName>
</protein>
<dbReference type="Gene3D" id="1.20.58.1520">
    <property type="match status" value="1"/>
</dbReference>
<reference evidence="3 4" key="1">
    <citation type="submission" date="2019-04" db="EMBL/GenBank/DDBJ databases">
        <title>Annotation for the trematode Fasciola gigantica.</title>
        <authorList>
            <person name="Choi Y.-J."/>
        </authorList>
    </citation>
    <scope>NUCLEOTIDE SEQUENCE [LARGE SCALE GENOMIC DNA]</scope>
    <source>
        <strain evidence="3">Uganda_cow_1</strain>
    </source>
</reference>
<evidence type="ECO:0000313" key="3">
    <source>
        <dbReference type="EMBL" id="TPP55900.1"/>
    </source>
</evidence>